<organism evidence="2 3">
    <name type="scientific">Roridomyces roridus</name>
    <dbReference type="NCBI Taxonomy" id="1738132"/>
    <lineage>
        <taxon>Eukaryota</taxon>
        <taxon>Fungi</taxon>
        <taxon>Dikarya</taxon>
        <taxon>Basidiomycota</taxon>
        <taxon>Agaricomycotina</taxon>
        <taxon>Agaricomycetes</taxon>
        <taxon>Agaricomycetidae</taxon>
        <taxon>Agaricales</taxon>
        <taxon>Marasmiineae</taxon>
        <taxon>Mycenaceae</taxon>
        <taxon>Roridomyces</taxon>
    </lineage>
</organism>
<feature type="region of interest" description="Disordered" evidence="1">
    <location>
        <begin position="95"/>
        <end position="116"/>
    </location>
</feature>
<dbReference type="Proteomes" id="UP001221142">
    <property type="component" value="Unassembled WGS sequence"/>
</dbReference>
<feature type="compositionally biased region" description="Low complexity" evidence="1">
    <location>
        <begin position="203"/>
        <end position="215"/>
    </location>
</feature>
<sequence length="215" mass="23095">MTHAASAVPLVLRCPICSLSPSSCHCALRTFGNTSFGPLGTLFPFHCDSRAPLRSIGCSYASRPRLLPHQCSTSHPSFFPLVHFVPARSRPPFLRSSSASQSAAPSAPTQLTRSSQLPSWTLPSAAYPDPRVLPTPVILPHTQSVEVIPLRPLATTACAFRWDRPCTRALPSRSRLPHVDDEDERPTPECTSNREDVAGNGSGSASTAAVADSMR</sequence>
<evidence type="ECO:0000256" key="1">
    <source>
        <dbReference type="SAM" id="MobiDB-lite"/>
    </source>
</evidence>
<feature type="region of interest" description="Disordered" evidence="1">
    <location>
        <begin position="171"/>
        <end position="215"/>
    </location>
</feature>
<proteinExistence type="predicted"/>
<reference evidence="2" key="1">
    <citation type="submission" date="2023-03" db="EMBL/GenBank/DDBJ databases">
        <title>Massive genome expansion in bonnet fungi (Mycena s.s.) driven by repeated elements and novel gene families across ecological guilds.</title>
        <authorList>
            <consortium name="Lawrence Berkeley National Laboratory"/>
            <person name="Harder C.B."/>
            <person name="Miyauchi S."/>
            <person name="Viragh M."/>
            <person name="Kuo A."/>
            <person name="Thoen E."/>
            <person name="Andreopoulos B."/>
            <person name="Lu D."/>
            <person name="Skrede I."/>
            <person name="Drula E."/>
            <person name="Henrissat B."/>
            <person name="Morin E."/>
            <person name="Kohler A."/>
            <person name="Barry K."/>
            <person name="LaButti K."/>
            <person name="Morin E."/>
            <person name="Salamov A."/>
            <person name="Lipzen A."/>
            <person name="Mereny Z."/>
            <person name="Hegedus B."/>
            <person name="Baldrian P."/>
            <person name="Stursova M."/>
            <person name="Weitz H."/>
            <person name="Taylor A."/>
            <person name="Grigoriev I.V."/>
            <person name="Nagy L.G."/>
            <person name="Martin F."/>
            <person name="Kauserud H."/>
        </authorList>
    </citation>
    <scope>NUCLEOTIDE SEQUENCE</scope>
    <source>
        <strain evidence="2">9284</strain>
    </source>
</reference>
<comment type="caution">
    <text evidence="2">The sequence shown here is derived from an EMBL/GenBank/DDBJ whole genome shotgun (WGS) entry which is preliminary data.</text>
</comment>
<evidence type="ECO:0000313" key="3">
    <source>
        <dbReference type="Proteomes" id="UP001221142"/>
    </source>
</evidence>
<evidence type="ECO:0000313" key="2">
    <source>
        <dbReference type="EMBL" id="KAJ7614932.1"/>
    </source>
</evidence>
<protein>
    <submittedName>
        <fullName evidence="2">Uncharacterized protein</fullName>
    </submittedName>
</protein>
<name>A0AAD7FE71_9AGAR</name>
<accession>A0AAD7FE71</accession>
<feature type="compositionally biased region" description="Low complexity" evidence="1">
    <location>
        <begin position="96"/>
        <end position="108"/>
    </location>
</feature>
<keyword evidence="3" id="KW-1185">Reference proteome</keyword>
<gene>
    <name evidence="2" type="ORF">FB45DRAFT_936450</name>
</gene>
<dbReference type="AlphaFoldDB" id="A0AAD7FE71"/>
<dbReference type="EMBL" id="JARKIF010000025">
    <property type="protein sequence ID" value="KAJ7614932.1"/>
    <property type="molecule type" value="Genomic_DNA"/>
</dbReference>